<organism evidence="2 3">
    <name type="scientific">Archangium lansingense</name>
    <dbReference type="NCBI Taxonomy" id="2995310"/>
    <lineage>
        <taxon>Bacteria</taxon>
        <taxon>Pseudomonadati</taxon>
        <taxon>Myxococcota</taxon>
        <taxon>Myxococcia</taxon>
        <taxon>Myxococcales</taxon>
        <taxon>Cystobacterineae</taxon>
        <taxon>Archangiaceae</taxon>
        <taxon>Archangium</taxon>
    </lineage>
</organism>
<dbReference type="EMBL" id="JAPNKA010000001">
    <property type="protein sequence ID" value="MCY1081409.1"/>
    <property type="molecule type" value="Genomic_DNA"/>
</dbReference>
<dbReference type="RefSeq" id="WP_267540007.1">
    <property type="nucleotide sequence ID" value="NZ_JAPNKA010000001.1"/>
</dbReference>
<evidence type="ECO:0000313" key="2">
    <source>
        <dbReference type="EMBL" id="MCY1081409.1"/>
    </source>
</evidence>
<protein>
    <submittedName>
        <fullName evidence="2">Uncharacterized protein</fullName>
    </submittedName>
</protein>
<name>A0ABT4AJS7_9BACT</name>
<dbReference type="Proteomes" id="UP001207654">
    <property type="component" value="Unassembled WGS sequence"/>
</dbReference>
<reference evidence="2 3" key="1">
    <citation type="submission" date="2022-11" db="EMBL/GenBank/DDBJ databases">
        <title>Minimal conservation of predation-associated metabolite biosynthetic gene clusters underscores biosynthetic potential of Myxococcota including descriptions for ten novel species: Archangium lansinium sp. nov., Myxococcus landrumus sp. nov., Nannocystis bai.</title>
        <authorList>
            <person name="Ahearne A."/>
            <person name="Stevens C."/>
            <person name="Phillips K."/>
        </authorList>
    </citation>
    <scope>NUCLEOTIDE SEQUENCE [LARGE SCALE GENOMIC DNA]</scope>
    <source>
        <strain evidence="2 3">MIWBW</strain>
    </source>
</reference>
<evidence type="ECO:0000256" key="1">
    <source>
        <dbReference type="SAM" id="MobiDB-lite"/>
    </source>
</evidence>
<evidence type="ECO:0000313" key="3">
    <source>
        <dbReference type="Proteomes" id="UP001207654"/>
    </source>
</evidence>
<proteinExistence type="predicted"/>
<feature type="compositionally biased region" description="Basic and acidic residues" evidence="1">
    <location>
        <begin position="72"/>
        <end position="83"/>
    </location>
</feature>
<accession>A0ABT4AJS7</accession>
<feature type="compositionally biased region" description="Basic and acidic residues" evidence="1">
    <location>
        <begin position="148"/>
        <end position="166"/>
    </location>
</feature>
<feature type="compositionally biased region" description="Acidic residues" evidence="1">
    <location>
        <begin position="167"/>
        <end position="182"/>
    </location>
</feature>
<comment type="caution">
    <text evidence="2">The sequence shown here is derived from an EMBL/GenBank/DDBJ whole genome shotgun (WGS) entry which is preliminary data.</text>
</comment>
<feature type="region of interest" description="Disordered" evidence="1">
    <location>
        <begin position="72"/>
        <end position="217"/>
    </location>
</feature>
<gene>
    <name evidence="2" type="ORF">OV287_43840</name>
</gene>
<keyword evidence="3" id="KW-1185">Reference proteome</keyword>
<sequence>MHSLPLVVLLTLAAGPDRTVPVGCREDFQTCREDCTIDYGGSTTKYRQLSLCIQGCDKEQAECTTQHYSLRDTGYDAPERDSETPASRPEPPRDGVRRGVYRAAESEPAAETESAEEKEPEPAPEPEPELKAEPEPAPETRPASKSKPTGEVKRASAKSGDMRVFDDAEPEPEAAEEPEPEPEPAPKPAPKRTEPLRPAPPPEPKKKDISDWDPNEG</sequence>